<dbReference type="SUPFAM" id="SSF48452">
    <property type="entry name" value="TPR-like"/>
    <property type="match status" value="1"/>
</dbReference>
<reference evidence="3" key="2">
    <citation type="submission" date="2011-02" db="EMBL/GenBank/DDBJ databases">
        <title>The complete genome of Pedobacter saltans DSM 12145.</title>
        <authorList>
            <consortium name="US DOE Joint Genome Institute (JGI-PGF)"/>
            <person name="Lucas S."/>
            <person name="Copeland A."/>
            <person name="Lapidus A."/>
            <person name="Bruce D."/>
            <person name="Goodwin L."/>
            <person name="Pitluck S."/>
            <person name="Kyrpides N."/>
            <person name="Mavromatis K."/>
            <person name="Pagani I."/>
            <person name="Ivanova N."/>
            <person name="Ovchinnikova G."/>
            <person name="Lu M."/>
            <person name="Detter J.C."/>
            <person name="Han C."/>
            <person name="Land M."/>
            <person name="Hauser L."/>
            <person name="Markowitz V."/>
            <person name="Cheng J.-F."/>
            <person name="Hugenholtz P."/>
            <person name="Woyke T."/>
            <person name="Wu D."/>
            <person name="Tindall B."/>
            <person name="Pomrenke H.G."/>
            <person name="Brambilla E."/>
            <person name="Klenk H.-P."/>
            <person name="Eisen J.A."/>
        </authorList>
    </citation>
    <scope>NUCLEOTIDE SEQUENCE [LARGE SCALE GENOMIC DNA]</scope>
    <source>
        <strain evidence="3">ATCC 51119 / DSM 12145 / JCM 21818 / LMG 10337 / NBRC 100064 / NCIMB 13643</strain>
    </source>
</reference>
<reference evidence="2 3" key="1">
    <citation type="journal article" date="2011" name="Stand. Genomic Sci.">
        <title>Complete genome sequence of the gliding, heparinolytic Pedobacter saltans type strain (113).</title>
        <authorList>
            <person name="Liolios K."/>
            <person name="Sikorski J."/>
            <person name="Lu M."/>
            <person name="Nolan M."/>
            <person name="Lapidus A."/>
            <person name="Lucas S."/>
            <person name="Hammon N."/>
            <person name="Deshpande S."/>
            <person name="Cheng J.F."/>
            <person name="Tapia R."/>
            <person name="Han C."/>
            <person name="Goodwin L."/>
            <person name="Pitluck S."/>
            <person name="Huntemann M."/>
            <person name="Ivanova N."/>
            <person name="Pagani I."/>
            <person name="Mavromatis K."/>
            <person name="Ovchinikova G."/>
            <person name="Pati A."/>
            <person name="Chen A."/>
            <person name="Palaniappan K."/>
            <person name="Land M."/>
            <person name="Hauser L."/>
            <person name="Brambilla E.M."/>
            <person name="Kotsyurbenko O."/>
            <person name="Rohde M."/>
            <person name="Tindall B.J."/>
            <person name="Abt B."/>
            <person name="Goker M."/>
            <person name="Detter J.C."/>
            <person name="Woyke T."/>
            <person name="Bristow J."/>
            <person name="Eisen J.A."/>
            <person name="Markowitz V."/>
            <person name="Hugenholtz P."/>
            <person name="Klenk H.P."/>
            <person name="Kyrpides N.C."/>
        </authorList>
    </citation>
    <scope>NUCLEOTIDE SEQUENCE [LARGE SCALE GENOMIC DNA]</scope>
    <source>
        <strain evidence="3">ATCC 51119 / DSM 12145 / JCM 21818 / LMG 10337 / NBRC 100064 / NCIMB 13643</strain>
    </source>
</reference>
<evidence type="ECO:0000313" key="2">
    <source>
        <dbReference type="EMBL" id="ADY52186.1"/>
    </source>
</evidence>
<name>F0S6S6_PSESL</name>
<dbReference type="Proteomes" id="UP000000310">
    <property type="component" value="Chromosome"/>
</dbReference>
<sequence length="535" mass="60900">MGRSGEIEFRSRQPIMRIKKSDNFLLQIKKTFRQKLIACFASILFLLYLSLSGCQNKSREPINFSSSRIHTLDSFANAIKELYNIPGLAFAIVHKDSVYSNTIGIKNNNGERLTINTPISMGHLSEPMLAFSVLKLAEFRKIDIKDKVIEYLPYFKMGGNGYEDITIKHLMTHTSGIDNYSLFYDTPSFEQNAPETTTRSIASQLPKWNLPEIQILRSPYNYDILADVISKVMGEPFENYIKKSVFTTLKMDSSYFYKTKKVARPFSTTDFLDYSYKQKDIYPYNRENGGSIGLHASVKDLSTWIHHILNQDNNTRLFGENFLKAQFLSTPTSGIGFGWDVYKDAKGIEVFTKSSEFGGFSSQLVLIPSKKIGTIIITNINSNFDPAKFSGLLASWLNNQTDLKAKAPIYITLGKKLKETGSMDSVFTCFQNLKTKPEFYDFSEKAALQFGSNLLHQAKLVPQAIEFFTFCTKEYPTSSKTYLNLAEAYLFNKDIEKCRVNIAKANTLPDKSGDRLAFVKYLNERIEVIEEKNKP</sequence>
<organism evidence="2 3">
    <name type="scientific">Pseudopedobacter saltans (strain ATCC 51119 / DSM 12145 / JCM 21818 / CCUG 39354 / LMG 10337 / NBRC 100064 / NCIMB 13643)</name>
    <name type="common">Pedobacter saltans</name>
    <dbReference type="NCBI Taxonomy" id="762903"/>
    <lineage>
        <taxon>Bacteria</taxon>
        <taxon>Pseudomonadati</taxon>
        <taxon>Bacteroidota</taxon>
        <taxon>Sphingobacteriia</taxon>
        <taxon>Sphingobacteriales</taxon>
        <taxon>Sphingobacteriaceae</taxon>
        <taxon>Pseudopedobacter</taxon>
    </lineage>
</organism>
<dbReference type="PANTHER" id="PTHR46825:SF9">
    <property type="entry name" value="BETA-LACTAMASE-RELATED DOMAIN-CONTAINING PROTEIN"/>
    <property type="match status" value="1"/>
</dbReference>
<dbReference type="Pfam" id="PF00144">
    <property type="entry name" value="Beta-lactamase"/>
    <property type="match status" value="1"/>
</dbReference>
<dbReference type="Gene3D" id="1.25.40.10">
    <property type="entry name" value="Tetratricopeptide repeat domain"/>
    <property type="match status" value="1"/>
</dbReference>
<feature type="domain" description="Beta-lactamase-related" evidence="1">
    <location>
        <begin position="76"/>
        <end position="383"/>
    </location>
</feature>
<dbReference type="AlphaFoldDB" id="F0S6S6"/>
<dbReference type="HOGENOM" id="CLU_540653_0_0_10"/>
<evidence type="ECO:0000259" key="1">
    <source>
        <dbReference type="Pfam" id="PF00144"/>
    </source>
</evidence>
<proteinExistence type="predicted"/>
<dbReference type="STRING" id="762903.Pedsa_1627"/>
<dbReference type="InterPro" id="IPR011990">
    <property type="entry name" value="TPR-like_helical_dom_sf"/>
</dbReference>
<protein>
    <submittedName>
        <fullName evidence="2">Beta-lactamase</fullName>
    </submittedName>
</protein>
<keyword evidence="3" id="KW-1185">Reference proteome</keyword>
<dbReference type="KEGG" id="psn:Pedsa_1627"/>
<dbReference type="SUPFAM" id="SSF56601">
    <property type="entry name" value="beta-lactamase/transpeptidase-like"/>
    <property type="match status" value="1"/>
</dbReference>
<dbReference type="InterPro" id="IPR050491">
    <property type="entry name" value="AmpC-like"/>
</dbReference>
<evidence type="ECO:0000313" key="3">
    <source>
        <dbReference type="Proteomes" id="UP000000310"/>
    </source>
</evidence>
<dbReference type="eggNOG" id="COG1680">
    <property type="taxonomic scope" value="Bacteria"/>
</dbReference>
<accession>F0S6S6</accession>
<dbReference type="InterPro" id="IPR012338">
    <property type="entry name" value="Beta-lactam/transpept-like"/>
</dbReference>
<dbReference type="Gene3D" id="3.40.710.10">
    <property type="entry name" value="DD-peptidase/beta-lactamase superfamily"/>
    <property type="match status" value="1"/>
</dbReference>
<gene>
    <name evidence="2" type="ordered locus">Pedsa_1627</name>
</gene>
<dbReference type="EMBL" id="CP002545">
    <property type="protein sequence ID" value="ADY52186.1"/>
    <property type="molecule type" value="Genomic_DNA"/>
</dbReference>
<dbReference type="InterPro" id="IPR001466">
    <property type="entry name" value="Beta-lactam-related"/>
</dbReference>
<dbReference type="PANTHER" id="PTHR46825">
    <property type="entry name" value="D-ALANYL-D-ALANINE-CARBOXYPEPTIDASE/ENDOPEPTIDASE AMPH"/>
    <property type="match status" value="1"/>
</dbReference>